<dbReference type="GO" id="GO:0004089">
    <property type="term" value="F:carbonate dehydratase activity"/>
    <property type="evidence" value="ECO:0007669"/>
    <property type="project" value="UniProtKB-UniRule"/>
</dbReference>
<keyword evidence="4 9" id="KW-0732">Signal</keyword>
<dbReference type="SMART" id="SM01057">
    <property type="entry name" value="Carb_anhydrase"/>
    <property type="match status" value="1"/>
</dbReference>
<feature type="domain" description="Alpha-carbonic anhydrase" evidence="11">
    <location>
        <begin position="33"/>
        <end position="267"/>
    </location>
</feature>
<dbReference type="AlphaFoldDB" id="A0A068UF11"/>
<evidence type="ECO:0000256" key="4">
    <source>
        <dbReference type="ARBA" id="ARBA00022729"/>
    </source>
</evidence>
<dbReference type="Gene3D" id="3.10.200.10">
    <property type="entry name" value="Alpha carbonic anhydrase"/>
    <property type="match status" value="1"/>
</dbReference>
<evidence type="ECO:0000256" key="8">
    <source>
        <dbReference type="ARBA" id="ARBA00048348"/>
    </source>
</evidence>
<evidence type="ECO:0000256" key="6">
    <source>
        <dbReference type="ARBA" id="ARBA00023180"/>
    </source>
</evidence>
<evidence type="ECO:0000313" key="13">
    <source>
        <dbReference type="Proteomes" id="UP000295252"/>
    </source>
</evidence>
<keyword evidence="7 9" id="KW-0456">Lyase</keyword>
<evidence type="ECO:0000259" key="11">
    <source>
        <dbReference type="PROSITE" id="PS51144"/>
    </source>
</evidence>
<dbReference type="Gramene" id="CDP07086">
    <property type="protein sequence ID" value="CDP07086"/>
    <property type="gene ID" value="GSCOC_T00024200001"/>
</dbReference>
<reference evidence="13" key="1">
    <citation type="journal article" date="2014" name="Science">
        <title>The coffee genome provides insight into the convergent evolution of caffeine biosynthesis.</title>
        <authorList>
            <person name="Denoeud F."/>
            <person name="Carretero-Paulet L."/>
            <person name="Dereeper A."/>
            <person name="Droc G."/>
            <person name="Guyot R."/>
            <person name="Pietrella M."/>
            <person name="Zheng C."/>
            <person name="Alberti A."/>
            <person name="Anthony F."/>
            <person name="Aprea G."/>
            <person name="Aury J.M."/>
            <person name="Bento P."/>
            <person name="Bernard M."/>
            <person name="Bocs S."/>
            <person name="Campa C."/>
            <person name="Cenci A."/>
            <person name="Combes M.C."/>
            <person name="Crouzillat D."/>
            <person name="Da Silva C."/>
            <person name="Daddiego L."/>
            <person name="De Bellis F."/>
            <person name="Dussert S."/>
            <person name="Garsmeur O."/>
            <person name="Gayraud T."/>
            <person name="Guignon V."/>
            <person name="Jahn K."/>
            <person name="Jamilloux V."/>
            <person name="Joet T."/>
            <person name="Labadie K."/>
            <person name="Lan T."/>
            <person name="Leclercq J."/>
            <person name="Lepelley M."/>
            <person name="Leroy T."/>
            <person name="Li L.T."/>
            <person name="Librado P."/>
            <person name="Lopez L."/>
            <person name="Munoz A."/>
            <person name="Noel B."/>
            <person name="Pallavicini A."/>
            <person name="Perrotta G."/>
            <person name="Poncet V."/>
            <person name="Pot D."/>
            <person name="Priyono X."/>
            <person name="Rigoreau M."/>
            <person name="Rouard M."/>
            <person name="Rozas J."/>
            <person name="Tranchant-Dubreuil C."/>
            <person name="VanBuren R."/>
            <person name="Zhang Q."/>
            <person name="Andrade A.C."/>
            <person name="Argout X."/>
            <person name="Bertrand B."/>
            <person name="de Kochko A."/>
            <person name="Graziosi G."/>
            <person name="Henry R.J."/>
            <person name="Jayarama X."/>
            <person name="Ming R."/>
            <person name="Nagai C."/>
            <person name="Rounsley S."/>
            <person name="Sankoff D."/>
            <person name="Giuliano G."/>
            <person name="Albert V.A."/>
            <person name="Wincker P."/>
            <person name="Lashermes P."/>
        </authorList>
    </citation>
    <scope>NUCLEOTIDE SEQUENCE [LARGE SCALE GENOMIC DNA]</scope>
    <source>
        <strain evidence="13">cv. DH200-94</strain>
    </source>
</reference>
<dbReference type="PANTHER" id="PTHR18952">
    <property type="entry name" value="CARBONIC ANHYDRASE"/>
    <property type="match status" value="1"/>
</dbReference>
<evidence type="ECO:0000256" key="7">
    <source>
        <dbReference type="ARBA" id="ARBA00023239"/>
    </source>
</evidence>
<dbReference type="EMBL" id="HG739108">
    <property type="protein sequence ID" value="CDP07086.1"/>
    <property type="molecule type" value="Genomic_DNA"/>
</dbReference>
<sequence>MENLTRKALFCCFFVCTTFACNLARAEEVEDEKEFSYDERSHRGPAHWGEIRQEWSMCNHGSMQSPIDLLDARVQVVSSLGRLHREYKPSNATLVNRGHDMMLRWVDDAGHIHINGTLYHLRQCHWHSPSEHSINGKRYDLEAHLVHEALNGRIAVIGIIYEIGRSDSFLSMMENKLKALADTRDLEKVVGVIDPKQIKLGSRKYYRYIGSLTIPPCTQNVVWTIVKKVRTVTRDQVKMIREAVHDESEANARPLQPLHNRPIRMYRPHAKEEED</sequence>
<dbReference type="OrthoDB" id="429145at2759"/>
<dbReference type="Pfam" id="PF00194">
    <property type="entry name" value="Carb_anhydrase"/>
    <property type="match status" value="1"/>
</dbReference>
<evidence type="ECO:0000256" key="5">
    <source>
        <dbReference type="ARBA" id="ARBA00022833"/>
    </source>
</evidence>
<dbReference type="GO" id="GO:0006730">
    <property type="term" value="P:one-carbon metabolic process"/>
    <property type="evidence" value="ECO:0007669"/>
    <property type="project" value="TreeGrafter"/>
</dbReference>
<dbReference type="InterPro" id="IPR023561">
    <property type="entry name" value="Carbonic_anhydrase_a-class"/>
</dbReference>
<dbReference type="GO" id="GO:0008270">
    <property type="term" value="F:zinc ion binding"/>
    <property type="evidence" value="ECO:0007669"/>
    <property type="project" value="UniProtKB-UniRule"/>
</dbReference>
<evidence type="ECO:0000256" key="3">
    <source>
        <dbReference type="ARBA" id="ARBA00022723"/>
    </source>
</evidence>
<dbReference type="InterPro" id="IPR036398">
    <property type="entry name" value="CA_dom_sf"/>
</dbReference>
<evidence type="ECO:0000256" key="2">
    <source>
        <dbReference type="ARBA" id="ARBA00012925"/>
    </source>
</evidence>
<evidence type="ECO:0000256" key="1">
    <source>
        <dbReference type="ARBA" id="ARBA00001947"/>
    </source>
</evidence>
<dbReference type="STRING" id="49390.A0A068UF11"/>
<dbReference type="PROSITE" id="PS00162">
    <property type="entry name" value="ALPHA_CA_1"/>
    <property type="match status" value="1"/>
</dbReference>
<dbReference type="FunFam" id="3.10.200.10:FF:000007">
    <property type="entry name" value="Alpha carbonic anhydrase 3"/>
    <property type="match status" value="1"/>
</dbReference>
<dbReference type="Proteomes" id="UP000295252">
    <property type="component" value="Chromosome I"/>
</dbReference>
<dbReference type="PROSITE" id="PS51257">
    <property type="entry name" value="PROKAR_LIPOPROTEIN"/>
    <property type="match status" value="1"/>
</dbReference>
<dbReference type="SUPFAM" id="SSF51069">
    <property type="entry name" value="Carbonic anhydrase"/>
    <property type="match status" value="1"/>
</dbReference>
<keyword evidence="13" id="KW-1185">Reference proteome</keyword>
<evidence type="ECO:0000256" key="9">
    <source>
        <dbReference type="RuleBase" id="RU367011"/>
    </source>
</evidence>
<dbReference type="PROSITE" id="PS51144">
    <property type="entry name" value="ALPHA_CA_2"/>
    <property type="match status" value="1"/>
</dbReference>
<dbReference type="FunCoup" id="A0A068UF11">
    <property type="interactions" value="25"/>
</dbReference>
<dbReference type="CDD" id="cd03124">
    <property type="entry name" value="alpha_CA_prokaryotic_like"/>
    <property type="match status" value="1"/>
</dbReference>
<comment type="cofactor">
    <cofactor evidence="1 9">
        <name>Zn(2+)</name>
        <dbReference type="ChEBI" id="CHEBI:29105"/>
    </cofactor>
</comment>
<organism evidence="12 13">
    <name type="scientific">Coffea canephora</name>
    <name type="common">Robusta coffee</name>
    <dbReference type="NCBI Taxonomy" id="49390"/>
    <lineage>
        <taxon>Eukaryota</taxon>
        <taxon>Viridiplantae</taxon>
        <taxon>Streptophyta</taxon>
        <taxon>Embryophyta</taxon>
        <taxon>Tracheophyta</taxon>
        <taxon>Spermatophyta</taxon>
        <taxon>Magnoliopsida</taxon>
        <taxon>eudicotyledons</taxon>
        <taxon>Gunneridae</taxon>
        <taxon>Pentapetalae</taxon>
        <taxon>asterids</taxon>
        <taxon>lamiids</taxon>
        <taxon>Gentianales</taxon>
        <taxon>Rubiaceae</taxon>
        <taxon>Ixoroideae</taxon>
        <taxon>Gardenieae complex</taxon>
        <taxon>Bertiereae - Coffeeae clade</taxon>
        <taxon>Coffeeae</taxon>
        <taxon>Coffea</taxon>
    </lineage>
</organism>
<keyword evidence="6" id="KW-0325">Glycoprotein</keyword>
<protein>
    <recommendedName>
        <fullName evidence="2 9">Carbonic anhydrase</fullName>
        <ecNumber evidence="2 9">4.2.1.1</ecNumber>
    </recommendedName>
</protein>
<gene>
    <name evidence="12" type="ORF">GSCOC_T00024200001</name>
</gene>
<dbReference type="EC" id="4.2.1.1" evidence="2 9"/>
<dbReference type="InParanoid" id="A0A068UF11"/>
<comment type="catalytic activity">
    <reaction evidence="8 9">
        <text>hydrogencarbonate + H(+) = CO2 + H2O</text>
        <dbReference type="Rhea" id="RHEA:10748"/>
        <dbReference type="ChEBI" id="CHEBI:15377"/>
        <dbReference type="ChEBI" id="CHEBI:15378"/>
        <dbReference type="ChEBI" id="CHEBI:16526"/>
        <dbReference type="ChEBI" id="CHEBI:17544"/>
        <dbReference type="EC" id="4.2.1.1"/>
    </reaction>
</comment>
<feature type="region of interest" description="Disordered" evidence="10">
    <location>
        <begin position="246"/>
        <end position="275"/>
    </location>
</feature>
<dbReference type="PhylomeDB" id="A0A068UF11"/>
<evidence type="ECO:0000256" key="10">
    <source>
        <dbReference type="SAM" id="MobiDB-lite"/>
    </source>
</evidence>
<proteinExistence type="inferred from homology"/>
<dbReference type="InterPro" id="IPR001148">
    <property type="entry name" value="CA_dom"/>
</dbReference>
<feature type="chain" id="PRO_5025095160" description="Carbonic anhydrase" evidence="9">
    <location>
        <begin position="27"/>
        <end position="275"/>
    </location>
</feature>
<evidence type="ECO:0000313" key="12">
    <source>
        <dbReference type="EMBL" id="CDP07086.1"/>
    </source>
</evidence>
<dbReference type="PANTHER" id="PTHR18952:SF208">
    <property type="entry name" value="CARBONIC ANHYDRASE XA-RELATED"/>
    <property type="match status" value="1"/>
</dbReference>
<comment type="function">
    <text evidence="9">Reversible hydration of carbon dioxide.</text>
</comment>
<keyword evidence="5 9" id="KW-0862">Zinc</keyword>
<dbReference type="InterPro" id="IPR018338">
    <property type="entry name" value="Carbonic_anhydrase_a-class_CS"/>
</dbReference>
<accession>A0A068UF11</accession>
<feature type="signal peptide" evidence="9">
    <location>
        <begin position="1"/>
        <end position="26"/>
    </location>
</feature>
<dbReference type="InterPro" id="IPR041891">
    <property type="entry name" value="Alpha_CA_prokaryot-like"/>
</dbReference>
<keyword evidence="3 9" id="KW-0479">Metal-binding</keyword>
<dbReference type="OMA" id="HIHFARS"/>
<comment type="similarity">
    <text evidence="9">Belongs to the alpha-carbonic anhydrase family.</text>
</comment>
<name>A0A068UF11_COFCA</name>